<dbReference type="InterPro" id="IPR002646">
    <property type="entry name" value="PolA_pol_head_dom"/>
</dbReference>
<dbReference type="PROSITE" id="PS51371">
    <property type="entry name" value="CBS"/>
    <property type="match status" value="2"/>
</dbReference>
<dbReference type="Pfam" id="PF01743">
    <property type="entry name" value="PolyA_pol"/>
    <property type="match status" value="1"/>
</dbReference>
<dbReference type="Gene3D" id="3.10.580.10">
    <property type="entry name" value="CBS-domain"/>
    <property type="match status" value="2"/>
</dbReference>
<comment type="similarity">
    <text evidence="2 12">Belongs to the tRNA nucleotidyltransferase/poly(A) polymerase family.</text>
</comment>
<dbReference type="InterPro" id="IPR052390">
    <property type="entry name" value="tRNA_nt/polyA_polymerase"/>
</dbReference>
<keyword evidence="11" id="KW-0129">CBS domain</keyword>
<evidence type="ECO:0000256" key="12">
    <source>
        <dbReference type="RuleBase" id="RU003953"/>
    </source>
</evidence>
<dbReference type="GO" id="GO:0000049">
    <property type="term" value="F:tRNA binding"/>
    <property type="evidence" value="ECO:0007669"/>
    <property type="project" value="UniProtKB-KW"/>
</dbReference>
<organism evidence="14 15">
    <name type="scientific">Geothermobacter ehrlichii</name>
    <dbReference type="NCBI Taxonomy" id="213224"/>
    <lineage>
        <taxon>Bacteria</taxon>
        <taxon>Pseudomonadati</taxon>
        <taxon>Thermodesulfobacteriota</taxon>
        <taxon>Desulfuromonadia</taxon>
        <taxon>Desulfuromonadales</taxon>
        <taxon>Geothermobacteraceae</taxon>
        <taxon>Geothermobacter</taxon>
    </lineage>
</organism>
<dbReference type="SUPFAM" id="SSF54631">
    <property type="entry name" value="CBS-domain pair"/>
    <property type="match status" value="1"/>
</dbReference>
<dbReference type="SUPFAM" id="SSF64182">
    <property type="entry name" value="DHH phosphoesterases"/>
    <property type="match status" value="1"/>
</dbReference>
<evidence type="ECO:0000256" key="7">
    <source>
        <dbReference type="ARBA" id="ARBA00022723"/>
    </source>
</evidence>
<evidence type="ECO:0000256" key="10">
    <source>
        <dbReference type="ARBA" id="ARBA00022884"/>
    </source>
</evidence>
<name>A0A5D3WMK6_9BACT</name>
<dbReference type="SUPFAM" id="SSF81301">
    <property type="entry name" value="Nucleotidyltransferase"/>
    <property type="match status" value="1"/>
</dbReference>
<dbReference type="OrthoDB" id="9805698at2"/>
<reference evidence="14 15" key="1">
    <citation type="submission" date="2019-07" db="EMBL/GenBank/DDBJ databases">
        <title>Genomic Encyclopedia of Type Strains, Phase IV (KMG-IV): sequencing the most valuable type-strain genomes for metagenomic binning, comparative biology and taxonomic classification.</title>
        <authorList>
            <person name="Goeker M."/>
        </authorList>
    </citation>
    <scope>NUCLEOTIDE SEQUENCE [LARGE SCALE GENOMIC DNA]</scope>
    <source>
        <strain evidence="14 15">SS015</strain>
    </source>
</reference>
<evidence type="ECO:0000313" key="14">
    <source>
        <dbReference type="EMBL" id="TYP00091.1"/>
    </source>
</evidence>
<evidence type="ECO:0000259" key="13">
    <source>
        <dbReference type="PROSITE" id="PS51371"/>
    </source>
</evidence>
<evidence type="ECO:0000256" key="3">
    <source>
        <dbReference type="ARBA" id="ARBA00022555"/>
    </source>
</evidence>
<dbReference type="PANTHER" id="PTHR47788:SF1">
    <property type="entry name" value="A-ADDING TRNA NUCLEOTIDYLTRANSFERASE"/>
    <property type="match status" value="1"/>
</dbReference>
<dbReference type="Gene3D" id="3.10.310.30">
    <property type="match status" value="1"/>
</dbReference>
<dbReference type="InterPro" id="IPR000644">
    <property type="entry name" value="CBS_dom"/>
</dbReference>
<dbReference type="CDD" id="cd05398">
    <property type="entry name" value="NT_ClassII-CCAase"/>
    <property type="match status" value="1"/>
</dbReference>
<evidence type="ECO:0000313" key="15">
    <source>
        <dbReference type="Proteomes" id="UP000324159"/>
    </source>
</evidence>
<evidence type="ECO:0000256" key="5">
    <source>
        <dbReference type="ARBA" id="ARBA00022694"/>
    </source>
</evidence>
<dbReference type="AlphaFoldDB" id="A0A5D3WMK6"/>
<evidence type="ECO:0000256" key="8">
    <source>
        <dbReference type="ARBA" id="ARBA00022741"/>
    </source>
</evidence>
<keyword evidence="3" id="KW-0820">tRNA-binding</keyword>
<evidence type="ECO:0000256" key="9">
    <source>
        <dbReference type="ARBA" id="ARBA00022842"/>
    </source>
</evidence>
<dbReference type="Gene3D" id="1.10.3090.10">
    <property type="entry name" value="cca-adding enzyme, domain 2"/>
    <property type="match status" value="1"/>
</dbReference>
<dbReference type="InterPro" id="IPR001667">
    <property type="entry name" value="DDH_dom"/>
</dbReference>
<dbReference type="InterPro" id="IPR032828">
    <property type="entry name" value="PolyA_RNA-bd"/>
</dbReference>
<accession>A0A5D3WMK6</accession>
<dbReference type="GO" id="GO:0016779">
    <property type="term" value="F:nucleotidyltransferase activity"/>
    <property type="evidence" value="ECO:0007669"/>
    <property type="project" value="UniProtKB-KW"/>
</dbReference>
<keyword evidence="9" id="KW-0460">Magnesium</keyword>
<dbReference type="SMART" id="SM00116">
    <property type="entry name" value="CBS"/>
    <property type="match status" value="2"/>
</dbReference>
<dbReference type="Pfam" id="PF00571">
    <property type="entry name" value="CBS"/>
    <property type="match status" value="2"/>
</dbReference>
<comment type="cofactor">
    <cofactor evidence="1">
        <name>Mg(2+)</name>
        <dbReference type="ChEBI" id="CHEBI:18420"/>
    </cofactor>
</comment>
<dbReference type="GO" id="GO:0008033">
    <property type="term" value="P:tRNA processing"/>
    <property type="evidence" value="ECO:0007669"/>
    <property type="project" value="UniProtKB-KW"/>
</dbReference>
<keyword evidence="5" id="KW-0819">tRNA processing</keyword>
<sequence length="880" mass="100214">MEIITTHVNADFDCLGAMIAARKLYPEAEMVFPGSRERNLREFFLRSTAYAFDFKRLRDIDLAAVDRLILVDVSQSERIGPFGDLARNPQIQVHIYDHHPAESSDLEAELADIRPVGSTVTVFCQIFMERGIRPDPEEATLMMLGLYEDTGSLQFSNITRADFEAAAFLHECGAVMQTVSEFLTQELTAEQVDVLHQLIKNRQVLSVNGVDISISHATTAHYVGDLAVLAHKLKDMENLDALIIAARMEDRVFMVGRSRIPEVHVGSILEEFGGGGHSFAASGTVKGQTLVQILDRLPGVLQRQVNPRWRAAQLMSSPAKTIAPTQTIAEARDLLTRYHINVLPVVEQGRVVGLISRQTAERAAFHGLERRPVGDYMESDFSVAAPDSSLQYLQELIVDRNQRLVPIVDESGLVGVLTRTDLLRKLIEMGRIASSGQDAARDLPDTWLKKKQLARFLRERLPKRIHDLLRDFGQVADDLGLNLFVVGGFVRDLLLRQENFDIDLVVEGDGIAFARRCAERFACRFRSHEKFGTAVIIFEDGFKVDVASARMEYYSRPAALPTVEYASIKLDLFRRDFTINTLAIALNRGRYGELLDFFGGQRDLKDKAIRVLHNLSFVEDPTRVFRAVRFEQRLGFRIGRPTEHLLRGAVRQGFVERVGGSRLFRELELILREPDPWPAVERLASFDLLRFVHPQLKLDKTLARVFAEASRVVHWYQLLFLERPCRPWLIYFLCLTSALGREAMAEACRRLNVPPRIARLVTEGREEALAVRQRMRRWRHRKKPPAASEIYRLLHPLERDLVLFVMSLAEDERIKQWISHYFNHLAQVKCELDGDDLRQLGIPPGPVYRAILDDLLNARLDGRVTGRDEELAYVRRRHLS</sequence>
<dbReference type="InterPro" id="IPR038763">
    <property type="entry name" value="DHH_sf"/>
</dbReference>
<keyword evidence="8" id="KW-0547">Nucleotide-binding</keyword>
<protein>
    <submittedName>
        <fullName evidence="14">tRNA nucleotidyltransferase (CCA-adding enzyme)</fullName>
    </submittedName>
</protein>
<comment type="caution">
    <text evidence="14">The sequence shown here is derived from an EMBL/GenBank/DDBJ whole genome shotgun (WGS) entry which is preliminary data.</text>
</comment>
<dbReference type="Pfam" id="PF02272">
    <property type="entry name" value="DHHA1"/>
    <property type="match status" value="1"/>
</dbReference>
<dbReference type="Gene3D" id="3.30.460.10">
    <property type="entry name" value="Beta Polymerase, domain 2"/>
    <property type="match status" value="1"/>
</dbReference>
<evidence type="ECO:0000256" key="4">
    <source>
        <dbReference type="ARBA" id="ARBA00022679"/>
    </source>
</evidence>
<dbReference type="Gene3D" id="3.90.1640.10">
    <property type="entry name" value="inorganic pyrophosphatase (n-terminal core)"/>
    <property type="match status" value="1"/>
</dbReference>
<dbReference type="RefSeq" id="WP_148894281.1">
    <property type="nucleotide sequence ID" value="NZ_VNIB01000001.1"/>
</dbReference>
<keyword evidence="6" id="KW-0548">Nucleotidyltransferase</keyword>
<dbReference type="Pfam" id="PF12627">
    <property type="entry name" value="PolyA_pol_RNAbd"/>
    <property type="match status" value="1"/>
</dbReference>
<evidence type="ECO:0000256" key="2">
    <source>
        <dbReference type="ARBA" id="ARBA00007265"/>
    </source>
</evidence>
<dbReference type="InterPro" id="IPR046342">
    <property type="entry name" value="CBS_dom_sf"/>
</dbReference>
<dbReference type="SUPFAM" id="SSF81891">
    <property type="entry name" value="Poly A polymerase C-terminal region-like"/>
    <property type="match status" value="1"/>
</dbReference>
<feature type="domain" description="CBS" evidence="13">
    <location>
        <begin position="377"/>
        <end position="434"/>
    </location>
</feature>
<evidence type="ECO:0000256" key="11">
    <source>
        <dbReference type="PROSITE-ProRule" id="PRU00703"/>
    </source>
</evidence>
<dbReference type="InterPro" id="IPR003156">
    <property type="entry name" value="DHHA1_dom"/>
</dbReference>
<keyword evidence="15" id="KW-1185">Reference proteome</keyword>
<evidence type="ECO:0000256" key="6">
    <source>
        <dbReference type="ARBA" id="ARBA00022695"/>
    </source>
</evidence>
<dbReference type="PANTHER" id="PTHR47788">
    <property type="entry name" value="POLYA POLYMERASE"/>
    <property type="match status" value="1"/>
</dbReference>
<dbReference type="Proteomes" id="UP000324159">
    <property type="component" value="Unassembled WGS sequence"/>
</dbReference>
<dbReference type="EMBL" id="VNIB01000001">
    <property type="protein sequence ID" value="TYP00091.1"/>
    <property type="molecule type" value="Genomic_DNA"/>
</dbReference>
<keyword evidence="7" id="KW-0479">Metal-binding</keyword>
<dbReference type="InterPro" id="IPR043519">
    <property type="entry name" value="NT_sf"/>
</dbReference>
<dbReference type="GO" id="GO:0046872">
    <property type="term" value="F:metal ion binding"/>
    <property type="evidence" value="ECO:0007669"/>
    <property type="project" value="UniProtKB-KW"/>
</dbReference>
<dbReference type="Pfam" id="PF01368">
    <property type="entry name" value="DHH"/>
    <property type="match status" value="1"/>
</dbReference>
<keyword evidence="4 12" id="KW-0808">Transferase</keyword>
<dbReference type="GO" id="GO:0000166">
    <property type="term" value="F:nucleotide binding"/>
    <property type="evidence" value="ECO:0007669"/>
    <property type="project" value="UniProtKB-KW"/>
</dbReference>
<proteinExistence type="inferred from homology"/>
<keyword evidence="10 12" id="KW-0694">RNA-binding</keyword>
<feature type="domain" description="CBS" evidence="13">
    <location>
        <begin position="315"/>
        <end position="370"/>
    </location>
</feature>
<gene>
    <name evidence="14" type="ORF">EDC39_101251</name>
</gene>
<evidence type="ECO:0000256" key="1">
    <source>
        <dbReference type="ARBA" id="ARBA00001946"/>
    </source>
</evidence>